<dbReference type="EMBL" id="JANAWD010000356">
    <property type="protein sequence ID" value="KAJ3480770.1"/>
    <property type="molecule type" value="Genomic_DNA"/>
</dbReference>
<keyword evidence="3" id="KW-0349">Heme</keyword>
<organism evidence="11 12">
    <name type="scientific">Meripilus lineatus</name>
    <dbReference type="NCBI Taxonomy" id="2056292"/>
    <lineage>
        <taxon>Eukaryota</taxon>
        <taxon>Fungi</taxon>
        <taxon>Dikarya</taxon>
        <taxon>Basidiomycota</taxon>
        <taxon>Agaricomycotina</taxon>
        <taxon>Agaricomycetes</taxon>
        <taxon>Polyporales</taxon>
        <taxon>Meripilaceae</taxon>
        <taxon>Meripilus</taxon>
    </lineage>
</organism>
<evidence type="ECO:0000256" key="3">
    <source>
        <dbReference type="ARBA" id="ARBA00022617"/>
    </source>
</evidence>
<protein>
    <submittedName>
        <fullName evidence="11">Dyp-type peroxidase</fullName>
        <ecNumber evidence="11">1.11.1.7</ecNumber>
    </submittedName>
</protein>
<comment type="caution">
    <text evidence="11">The sequence shown here is derived from an EMBL/GenBank/DDBJ whole genome shotgun (WGS) entry which is preliminary data.</text>
</comment>
<dbReference type="InterPro" id="IPR049509">
    <property type="entry name" value="DyP_N"/>
</dbReference>
<reference evidence="11" key="1">
    <citation type="submission" date="2022-07" db="EMBL/GenBank/DDBJ databases">
        <title>Genome Sequence of Physisporinus lineatus.</title>
        <authorList>
            <person name="Buettner E."/>
        </authorList>
    </citation>
    <scope>NUCLEOTIDE SEQUENCE</scope>
    <source>
        <strain evidence="11">VT162</strain>
    </source>
</reference>
<dbReference type="Pfam" id="PF20628">
    <property type="entry name" value="Dyp_perox_C"/>
    <property type="match status" value="1"/>
</dbReference>
<evidence type="ECO:0000313" key="11">
    <source>
        <dbReference type="EMBL" id="KAJ3480770.1"/>
    </source>
</evidence>
<evidence type="ECO:0000259" key="9">
    <source>
        <dbReference type="Pfam" id="PF20628"/>
    </source>
</evidence>
<dbReference type="NCBIfam" id="TIGR01413">
    <property type="entry name" value="Dyp_perox_fam"/>
    <property type="match status" value="1"/>
</dbReference>
<dbReference type="InterPro" id="IPR011008">
    <property type="entry name" value="Dimeric_a/b-barrel"/>
</dbReference>
<evidence type="ECO:0000256" key="8">
    <source>
        <dbReference type="ARBA" id="ARBA00025737"/>
    </source>
</evidence>
<dbReference type="PANTHER" id="PTHR30521:SF4">
    <property type="entry name" value="DEFERROCHELATASE"/>
    <property type="match status" value="1"/>
</dbReference>
<evidence type="ECO:0000256" key="1">
    <source>
        <dbReference type="ARBA" id="ARBA00001970"/>
    </source>
</evidence>
<dbReference type="GO" id="GO:0005829">
    <property type="term" value="C:cytosol"/>
    <property type="evidence" value="ECO:0007669"/>
    <property type="project" value="TreeGrafter"/>
</dbReference>
<evidence type="ECO:0000256" key="2">
    <source>
        <dbReference type="ARBA" id="ARBA00022559"/>
    </source>
</evidence>
<feature type="domain" description="Dyp-type peroxidase C-terminal" evidence="9">
    <location>
        <begin position="319"/>
        <end position="404"/>
    </location>
</feature>
<name>A0AAD5UZI5_9APHY</name>
<dbReference type="SUPFAM" id="SSF54909">
    <property type="entry name" value="Dimeric alpha+beta barrel"/>
    <property type="match status" value="1"/>
</dbReference>
<dbReference type="InterPro" id="IPR006314">
    <property type="entry name" value="Dyp_peroxidase"/>
</dbReference>
<dbReference type="PANTHER" id="PTHR30521">
    <property type="entry name" value="DEFERROCHELATASE/PEROXIDASE"/>
    <property type="match status" value="1"/>
</dbReference>
<dbReference type="Pfam" id="PF21105">
    <property type="entry name" value="DyP_N"/>
    <property type="match status" value="1"/>
</dbReference>
<proteinExistence type="inferred from homology"/>
<dbReference type="Proteomes" id="UP001212997">
    <property type="component" value="Unassembled WGS sequence"/>
</dbReference>
<dbReference type="PROSITE" id="PS51404">
    <property type="entry name" value="DYP_PEROXIDASE"/>
    <property type="match status" value="1"/>
</dbReference>
<dbReference type="AlphaFoldDB" id="A0AAD5UZI5"/>
<keyword evidence="6 11" id="KW-0560">Oxidoreductase</keyword>
<evidence type="ECO:0000256" key="7">
    <source>
        <dbReference type="ARBA" id="ARBA00023004"/>
    </source>
</evidence>
<sequence length="479" mass="52082">MTSTPLDLDNIQGDILVGLLKKTETFYFFQISDDVNAFRTQLSQLAPLITSTTAAMDHRKTVSQSKKDALAQGREPPVVPIAGLNIAFSQSGLTKMGITGDIGDVGFKNGQLADALALGDQGSTVNGKFVPDWIPAFKNAIHGVMIFSGDKQASVDKTLAEVSAILRVGAHDATIHEVLKVVGAVRPENGHEHFGFLDGISNPAVEGFDIEKPGQGAVDPKVILTGHDAILRPAWATDGSFLAFRYLFQLVPEFNLFLKKNPLPTDSDGNRLTPEQGSELLGARMVGRWKSGAPVDLTPIVDDPVLGKDPMRNNDFHYNIENDFTSQSRCPFAAHTRKTNPRNDLRPEFVTPHRIIRRGVPFGPEVTPDEAQDNRTHLGRGLLFACYQSNLANGFQFVQKQWANARGFPPKSTPPGIDPIIGQLNPGDVLPRSMSGTNPASQDELLGLPIWVVPRGGEYFFSPSISALRDTFALGVHIH</sequence>
<keyword evidence="2 11" id="KW-0575">Peroxidase</keyword>
<dbReference type="GO" id="GO:0046872">
    <property type="term" value="F:metal ion binding"/>
    <property type="evidence" value="ECO:0007669"/>
    <property type="project" value="UniProtKB-KW"/>
</dbReference>
<keyword evidence="4" id="KW-0479">Metal-binding</keyword>
<dbReference type="EC" id="1.11.1.7" evidence="11"/>
<dbReference type="GO" id="GO:0020037">
    <property type="term" value="F:heme binding"/>
    <property type="evidence" value="ECO:0007669"/>
    <property type="project" value="InterPro"/>
</dbReference>
<keyword evidence="12" id="KW-1185">Reference proteome</keyword>
<dbReference type="InterPro" id="IPR048328">
    <property type="entry name" value="Dyp_perox_C"/>
</dbReference>
<gene>
    <name evidence="11" type="ORF">NLI96_g8115</name>
</gene>
<evidence type="ECO:0000259" key="10">
    <source>
        <dbReference type="Pfam" id="PF21105"/>
    </source>
</evidence>
<feature type="domain" description="DyP dimeric alpha+beta barrel" evidence="10">
    <location>
        <begin position="10"/>
        <end position="187"/>
    </location>
</feature>
<dbReference type="GO" id="GO:0140825">
    <property type="term" value="F:lactoperoxidase activity"/>
    <property type="evidence" value="ECO:0007669"/>
    <property type="project" value="UniProtKB-EC"/>
</dbReference>
<evidence type="ECO:0000256" key="5">
    <source>
        <dbReference type="ARBA" id="ARBA00022729"/>
    </source>
</evidence>
<keyword evidence="7" id="KW-0408">Iron</keyword>
<evidence type="ECO:0000256" key="4">
    <source>
        <dbReference type="ARBA" id="ARBA00022723"/>
    </source>
</evidence>
<accession>A0AAD5UZI5</accession>
<keyword evidence="5" id="KW-0732">Signal</keyword>
<comment type="cofactor">
    <cofactor evidence="1">
        <name>heme b</name>
        <dbReference type="ChEBI" id="CHEBI:60344"/>
    </cofactor>
</comment>
<evidence type="ECO:0000256" key="6">
    <source>
        <dbReference type="ARBA" id="ARBA00023002"/>
    </source>
</evidence>
<evidence type="ECO:0000313" key="12">
    <source>
        <dbReference type="Proteomes" id="UP001212997"/>
    </source>
</evidence>
<comment type="similarity">
    <text evidence="8">Belongs to the DyP-type peroxidase family.</text>
</comment>